<feature type="region of interest" description="Disordered" evidence="1">
    <location>
        <begin position="1377"/>
        <end position="1398"/>
    </location>
</feature>
<dbReference type="SUPFAM" id="SSF54695">
    <property type="entry name" value="POZ domain"/>
    <property type="match status" value="1"/>
</dbReference>
<evidence type="ECO:0000313" key="4">
    <source>
        <dbReference type="Proteomes" id="UP000749646"/>
    </source>
</evidence>
<dbReference type="Proteomes" id="UP000749646">
    <property type="component" value="Unassembled WGS sequence"/>
</dbReference>
<comment type="caution">
    <text evidence="3">The sequence shown here is derived from an EMBL/GenBank/DDBJ whole genome shotgun (WGS) entry which is preliminary data.</text>
</comment>
<dbReference type="OrthoDB" id="194443at2759"/>
<dbReference type="GO" id="GO:0009653">
    <property type="term" value="P:anatomical structure morphogenesis"/>
    <property type="evidence" value="ECO:0007669"/>
    <property type="project" value="TreeGrafter"/>
</dbReference>
<sequence length="1568" mass="176173">MRTAELINLLRSHDRSSPPTKAQLASLDPARRLHLLGELCNWLLVELQKYRDRRAGPTSIETLEQGSVRSHIRRTLLAIQVLLDNSSQTQTSSQADHPEGRKLATPLDVKLKEKILERFLTPILIGIAPLGPRVDTTDVQLACAKILCYCSNPLHDEAPFPPQMLFKKMMSMSANLSTSYPTQGEQSSRRDPEHDKPSLKADTVVGLTALLQSPVIKLQEYGLRILASHKILVRFGLAWELLTPLKLILETLRDNLAKIASDQLLEVFAEDMDIGGIDKPPAVDMEHGDGDIRGGEPSENLEVAIRTQSKALTLLQWYLQDAGTNQGLSTSLSTQDGPHRASQLNDMNNHEGGSDKSGKLKEGANTELLVDIWKSVQHITLFDGAKVQSGENLMLLVSSVMYWWCWVFQDEAITYVLTFGADTLMAWYGYYIIPHDHESISITPTALISDSPMLTAADAARSNRHLKQQSSVLEYLVKLIQIMIAPKKYRSTLFAGSPPIGIAIMRRTVEFLEGILESSLSLPDMTQTSPDTGKIDEEMGSMNVNTVSYSVRIIQERPGIMEAMLGITTRCFGNSRVGDSVMLNSRLLNVLVLLLSDTRQLFAVQGMLETAERKIHNLSLNLLLLFLNRDISPPGIEDVSMDHWTIGYMGLVGLVMHPLEQEVGTRSDSSTRSEAGQVTEDEAIGVKALRVLAFFWKHHVKGRGMLADMMAPRFHLLRMVPVLVDPIGSAIGGKNAKMRKARSLLLTDTVVYFAQESSVRSNMRERWSSLVFLVALLGASMKRLEINKFSPRDLMSRAVVQRCFHALRHFWYDRHGLVQLIELSVPLGDLTIWKDLMPSTALPEAHPHPSSASIIPVLLSIIAPPGMVWSSELMLYSGTRGQNRRKRPRHPLFERHERVLVEAALLLAQLSQFRECQLRLISRPGVIWLLSRMMIERSLVGNPERLIQGNVANIDNFDELPPELLEKSLFEALTKIMSAVGLVKSLVSNNTITELFGAALEIDQPLYFYQKTLAFDAVGETSTAEDYSGKYTSRNQILPIPCQQDLHQQLLQHFQTAMAPLRGHFDRMFQYIGGHRSLQETDETTETIHWLREYCALMFLYLKDQSNPKASAVWGSRIDKTSLLTSESVLGVVCRMLTLELEYDSNDIVQATVARAGSGRDQDAVNPQKEEAMLRRFSAGLAIQSLSWVHVDRWRQQHLNLIQSYANVMTAEWEVHVQTLKRDDTSVQKSSSSSASSTEISFLVQDRVITFPDRLILSRASPFFHALLLGDFKEASQKTITLQDVDPDDFELLMEVLGESRMTPRLLLPEDLPFSLVLRLMVCADRFMVTFIKRLTEAWILQALGVRELKHYELKAASSRTRTIGSLASIEIIKRERDEDPVESQDKRQKLEGDTGFTLSDMREPSLEVLLEKQRGAKSIAEDSQFKSIDNDGSLERELMDEEDGQSDVIGETLVVETEKQQEREHTNQDATLIPDDVKGDTAESLEESIQECLVMVYEVCGDPRHGSLYSSAHPFHGLVWDVLKRMVLRLGTVAITHKFAAMLESGGEERIQEFLQILYELIVNNDI</sequence>
<evidence type="ECO:0000259" key="2">
    <source>
        <dbReference type="PROSITE" id="PS50097"/>
    </source>
</evidence>
<reference evidence="3" key="1">
    <citation type="journal article" date="2020" name="Fungal Divers.">
        <title>Resolving the Mortierellaceae phylogeny through synthesis of multi-gene phylogenetics and phylogenomics.</title>
        <authorList>
            <person name="Vandepol N."/>
            <person name="Liber J."/>
            <person name="Desiro A."/>
            <person name="Na H."/>
            <person name="Kennedy M."/>
            <person name="Barry K."/>
            <person name="Grigoriev I.V."/>
            <person name="Miller A.N."/>
            <person name="O'Donnell K."/>
            <person name="Stajich J.E."/>
            <person name="Bonito G."/>
        </authorList>
    </citation>
    <scope>NUCLEOTIDE SEQUENCE</scope>
    <source>
        <strain evidence="3">MES-2147</strain>
    </source>
</reference>
<dbReference type="CDD" id="cd18186">
    <property type="entry name" value="BTB_POZ_ZBTB_KLHL-like"/>
    <property type="match status" value="1"/>
</dbReference>
<dbReference type="PROSITE" id="PS50097">
    <property type="entry name" value="BTB"/>
    <property type="match status" value="1"/>
</dbReference>
<keyword evidence="4" id="KW-1185">Reference proteome</keyword>
<proteinExistence type="predicted"/>
<dbReference type="Pfam" id="PF00651">
    <property type="entry name" value="BTB"/>
    <property type="match status" value="1"/>
</dbReference>
<dbReference type="InterPro" id="IPR000210">
    <property type="entry name" value="BTB/POZ_dom"/>
</dbReference>
<feature type="compositionally biased region" description="Basic and acidic residues" evidence="1">
    <location>
        <begin position="348"/>
        <end position="360"/>
    </location>
</feature>
<organism evidence="3 4">
    <name type="scientific">Modicella reniformis</name>
    <dbReference type="NCBI Taxonomy" id="1440133"/>
    <lineage>
        <taxon>Eukaryota</taxon>
        <taxon>Fungi</taxon>
        <taxon>Fungi incertae sedis</taxon>
        <taxon>Mucoromycota</taxon>
        <taxon>Mortierellomycotina</taxon>
        <taxon>Mortierellomycetes</taxon>
        <taxon>Mortierellales</taxon>
        <taxon>Mortierellaceae</taxon>
        <taxon>Modicella</taxon>
    </lineage>
</organism>
<feature type="domain" description="BTB" evidence="2">
    <location>
        <begin position="1238"/>
        <end position="1306"/>
    </location>
</feature>
<evidence type="ECO:0000256" key="1">
    <source>
        <dbReference type="SAM" id="MobiDB-lite"/>
    </source>
</evidence>
<feature type="compositionally biased region" description="Polar residues" evidence="1">
    <location>
        <begin position="177"/>
        <end position="186"/>
    </location>
</feature>
<feature type="compositionally biased region" description="Polar residues" evidence="1">
    <location>
        <begin position="328"/>
        <end position="347"/>
    </location>
</feature>
<feature type="compositionally biased region" description="Basic and acidic residues" evidence="1">
    <location>
        <begin position="187"/>
        <end position="198"/>
    </location>
</feature>
<feature type="region of interest" description="Disordered" evidence="1">
    <location>
        <begin position="177"/>
        <end position="198"/>
    </location>
</feature>
<evidence type="ECO:0000313" key="3">
    <source>
        <dbReference type="EMBL" id="KAF9956880.1"/>
    </source>
</evidence>
<dbReference type="EMBL" id="JAAAHW010006654">
    <property type="protein sequence ID" value="KAF9956880.1"/>
    <property type="molecule type" value="Genomic_DNA"/>
</dbReference>
<feature type="compositionally biased region" description="Basic and acidic residues" evidence="1">
    <location>
        <begin position="1377"/>
        <end position="1393"/>
    </location>
</feature>
<protein>
    <recommendedName>
        <fullName evidence="2">BTB domain-containing protein</fullName>
    </recommendedName>
</protein>
<dbReference type="InterPro" id="IPR011333">
    <property type="entry name" value="SKP1/BTB/POZ_sf"/>
</dbReference>
<dbReference type="SMART" id="SM00225">
    <property type="entry name" value="BTB"/>
    <property type="match status" value="1"/>
</dbReference>
<dbReference type="Gene3D" id="3.30.710.10">
    <property type="entry name" value="Potassium Channel Kv1.1, Chain A"/>
    <property type="match status" value="1"/>
</dbReference>
<dbReference type="PANTHER" id="PTHR23312">
    <property type="entry name" value="ARMC5 ARMADILLO REPEAT-CONTAINING -RELATED"/>
    <property type="match status" value="1"/>
</dbReference>
<feature type="region of interest" description="Disordered" evidence="1">
    <location>
        <begin position="328"/>
        <end position="360"/>
    </location>
</feature>
<accession>A0A9P6J1B0</accession>
<gene>
    <name evidence="3" type="ORF">BGZ65_002406</name>
</gene>
<dbReference type="GO" id="GO:0005829">
    <property type="term" value="C:cytosol"/>
    <property type="evidence" value="ECO:0007669"/>
    <property type="project" value="TreeGrafter"/>
</dbReference>
<name>A0A9P6J1B0_9FUNG</name>
<dbReference type="PANTHER" id="PTHR23312:SF8">
    <property type="entry name" value="ARMADILLO REPEAT-CONTAINING PROTEIN 5"/>
    <property type="match status" value="1"/>
</dbReference>